<dbReference type="PANTHER" id="PTHR19836:SF19">
    <property type="entry name" value="SMALL RIBOSOMAL SUBUNIT PROTEIN US14M"/>
    <property type="match status" value="1"/>
</dbReference>
<sequence length="90" mass="10773">MLAKKSKIAKFEKQKKLVEQYAERRRELKEIGDYEALRNLPRDANPNRMRLRDNLDGRPRAYMRKFGMSRINFRRLAHEGKIPGVKKASW</sequence>
<evidence type="ECO:0000256" key="6">
    <source>
        <dbReference type="HAMAP-Rule" id="MF_00537"/>
    </source>
</evidence>
<comment type="caution">
    <text evidence="7">The sequence shown here is derived from an EMBL/GenBank/DDBJ whole genome shotgun (WGS) entry which is preliminary data.</text>
</comment>
<protein>
    <recommendedName>
        <fullName evidence="5 6">Small ribosomal subunit protein uS14</fullName>
    </recommendedName>
</protein>
<dbReference type="Pfam" id="PF00253">
    <property type="entry name" value="Ribosomal_S14"/>
    <property type="match status" value="1"/>
</dbReference>
<dbReference type="Proteomes" id="UP000218282">
    <property type="component" value="Unassembled WGS sequence"/>
</dbReference>
<keyword evidence="4 6" id="KW-0687">Ribonucleoprotein</keyword>
<dbReference type="NCBIfam" id="NF006477">
    <property type="entry name" value="PRK08881.1"/>
    <property type="match status" value="1"/>
</dbReference>
<dbReference type="SUPFAM" id="SSF57716">
    <property type="entry name" value="Glucocorticoid receptor-like (DNA-binding domain)"/>
    <property type="match status" value="1"/>
</dbReference>
<evidence type="ECO:0000256" key="3">
    <source>
        <dbReference type="ARBA" id="ARBA00022980"/>
    </source>
</evidence>
<dbReference type="GO" id="GO:0015935">
    <property type="term" value="C:small ribosomal subunit"/>
    <property type="evidence" value="ECO:0007669"/>
    <property type="project" value="TreeGrafter"/>
</dbReference>
<comment type="function">
    <text evidence="6">Binds 16S rRNA, required for the assembly of 30S particles and may also be responsible for determining the conformation of the 16S rRNA at the A site.</text>
</comment>
<dbReference type="AlphaFoldDB" id="A0A2A5S651"/>
<proteinExistence type="inferred from homology"/>
<evidence type="ECO:0000256" key="1">
    <source>
        <dbReference type="ARBA" id="ARBA00009083"/>
    </source>
</evidence>
<evidence type="ECO:0000256" key="2">
    <source>
        <dbReference type="ARBA" id="ARBA00022730"/>
    </source>
</evidence>
<keyword evidence="6" id="KW-0694">RNA-binding</keyword>
<comment type="similarity">
    <text evidence="1 6">Belongs to the universal ribosomal protein uS14 family.</text>
</comment>
<gene>
    <name evidence="6" type="primary">rpsN</name>
    <name evidence="7" type="ORF">RU86_GL000168</name>
</gene>
<dbReference type="GO" id="GO:0019843">
    <property type="term" value="F:rRNA binding"/>
    <property type="evidence" value="ECO:0007669"/>
    <property type="project" value="UniProtKB-UniRule"/>
</dbReference>
<dbReference type="InterPro" id="IPR001209">
    <property type="entry name" value="Ribosomal_uS14"/>
</dbReference>
<name>A0A2A5S651_9LACT</name>
<dbReference type="InterPro" id="IPR023036">
    <property type="entry name" value="Ribosomal_uS14_bac/plastid"/>
</dbReference>
<dbReference type="InterPro" id="IPR043140">
    <property type="entry name" value="Ribosomal_uS14_sf"/>
</dbReference>
<dbReference type="PANTHER" id="PTHR19836">
    <property type="entry name" value="30S RIBOSOMAL PROTEIN S14"/>
    <property type="match status" value="1"/>
</dbReference>
<dbReference type="Gene3D" id="4.10.830.10">
    <property type="entry name" value="30s Ribosomal Protein S14, Chain N"/>
    <property type="match status" value="1"/>
</dbReference>
<dbReference type="HAMAP" id="MF_00537">
    <property type="entry name" value="Ribosomal_uS14_1"/>
    <property type="match status" value="1"/>
</dbReference>
<evidence type="ECO:0000313" key="7">
    <source>
        <dbReference type="EMBL" id="PCS08932.1"/>
    </source>
</evidence>
<dbReference type="EMBL" id="JXJW01000001">
    <property type="protein sequence ID" value="PCS08932.1"/>
    <property type="molecule type" value="Genomic_DNA"/>
</dbReference>
<evidence type="ECO:0000256" key="4">
    <source>
        <dbReference type="ARBA" id="ARBA00023274"/>
    </source>
</evidence>
<keyword evidence="2 6" id="KW-0699">rRNA-binding</keyword>
<dbReference type="GO" id="GO:0006412">
    <property type="term" value="P:translation"/>
    <property type="evidence" value="ECO:0007669"/>
    <property type="project" value="UniProtKB-UniRule"/>
</dbReference>
<reference evidence="7 8" key="1">
    <citation type="submission" date="2014-12" db="EMBL/GenBank/DDBJ databases">
        <title>Draft genome sequences of 10 type strains of Lactococcus.</title>
        <authorList>
            <person name="Sun Z."/>
            <person name="Zhong Z."/>
            <person name="Liu W."/>
            <person name="Zhang W."/>
            <person name="Zhang H."/>
        </authorList>
    </citation>
    <scope>NUCLEOTIDE SEQUENCE [LARGE SCALE GENOMIC DNA]</scope>
    <source>
        <strain evidence="7 8">DSM 6634</strain>
    </source>
</reference>
<evidence type="ECO:0000256" key="5">
    <source>
        <dbReference type="ARBA" id="ARBA00035167"/>
    </source>
</evidence>
<evidence type="ECO:0000313" key="8">
    <source>
        <dbReference type="Proteomes" id="UP000218282"/>
    </source>
</evidence>
<keyword evidence="3 6" id="KW-0689">Ribosomal protein</keyword>
<dbReference type="GO" id="GO:0005737">
    <property type="term" value="C:cytoplasm"/>
    <property type="evidence" value="ECO:0007669"/>
    <property type="project" value="UniProtKB-ARBA"/>
</dbReference>
<keyword evidence="8" id="KW-1185">Reference proteome</keyword>
<dbReference type="GO" id="GO:0003735">
    <property type="term" value="F:structural constituent of ribosome"/>
    <property type="evidence" value="ECO:0007669"/>
    <property type="project" value="InterPro"/>
</dbReference>
<comment type="subunit">
    <text evidence="6">Part of the 30S ribosomal subunit. Contacts proteins S3 and S10.</text>
</comment>
<organism evidence="7 8">
    <name type="scientific">Pseudolactococcus piscium</name>
    <dbReference type="NCBI Taxonomy" id="1364"/>
    <lineage>
        <taxon>Bacteria</taxon>
        <taxon>Bacillati</taxon>
        <taxon>Bacillota</taxon>
        <taxon>Bacilli</taxon>
        <taxon>Lactobacillales</taxon>
        <taxon>Streptococcaceae</taxon>
        <taxon>Pseudolactococcus</taxon>
    </lineage>
</organism>
<accession>A0A2A5S651</accession>